<evidence type="ECO:0000259" key="2">
    <source>
        <dbReference type="PROSITE" id="PS50897"/>
    </source>
</evidence>
<gene>
    <name evidence="3" type="primary">KNAG0E02140</name>
    <name evidence="3" type="ordered locus">KNAG_0E02140</name>
</gene>
<dbReference type="InterPro" id="IPR050618">
    <property type="entry name" value="Ubq-SigPath_Reg"/>
</dbReference>
<dbReference type="RefSeq" id="XP_022464721.1">
    <property type="nucleotide sequence ID" value="XM_022608201.1"/>
</dbReference>
<dbReference type="PROSITE" id="PS50897">
    <property type="entry name" value="CTLH"/>
    <property type="match status" value="1"/>
</dbReference>
<dbReference type="OrthoDB" id="2415936at2759"/>
<reference evidence="4" key="2">
    <citation type="submission" date="2012-08" db="EMBL/GenBank/DDBJ databases">
        <title>Genome sequence of Kazachstania naganishii.</title>
        <authorList>
            <person name="Gordon J.L."/>
            <person name="Armisen D."/>
            <person name="Proux-Wera E."/>
            <person name="OhEigeartaigh S.S."/>
            <person name="Byrne K.P."/>
            <person name="Wolfe K.H."/>
        </authorList>
    </citation>
    <scope>NUCLEOTIDE SEQUENCE [LARGE SCALE GENOMIC DNA]</scope>
    <source>
        <strain evidence="4">ATCC MYA-139 / BCRC 22969 / CBS 8797 / CCRC 22969 / KCTC 17520 / NBRC 10181 / NCYC 3082</strain>
    </source>
</reference>
<feature type="compositionally biased region" description="Low complexity" evidence="1">
    <location>
        <begin position="338"/>
        <end position="351"/>
    </location>
</feature>
<dbReference type="STRING" id="1071383.J7R6L6"/>
<dbReference type="InterPro" id="IPR006595">
    <property type="entry name" value="CTLH_C"/>
</dbReference>
<dbReference type="GO" id="GO:0045721">
    <property type="term" value="P:negative regulation of gluconeogenesis"/>
    <property type="evidence" value="ECO:0007669"/>
    <property type="project" value="EnsemblFungi"/>
</dbReference>
<organism evidence="3 4">
    <name type="scientific">Huiozyma naganishii (strain ATCC MYA-139 / BCRC 22969 / CBS 8797 / KCTC 17520 / NBRC 10181 / NCYC 3082 / Yp74L-3)</name>
    <name type="common">Yeast</name>
    <name type="synonym">Kazachstania naganishii</name>
    <dbReference type="NCBI Taxonomy" id="1071383"/>
    <lineage>
        <taxon>Eukaryota</taxon>
        <taxon>Fungi</taxon>
        <taxon>Dikarya</taxon>
        <taxon>Ascomycota</taxon>
        <taxon>Saccharomycotina</taxon>
        <taxon>Saccharomycetes</taxon>
        <taxon>Saccharomycetales</taxon>
        <taxon>Saccharomycetaceae</taxon>
        <taxon>Huiozyma</taxon>
    </lineage>
</organism>
<protein>
    <recommendedName>
        <fullName evidence="2">CTLH domain-containing protein</fullName>
    </recommendedName>
</protein>
<dbReference type="PANTHER" id="PTHR12864">
    <property type="entry name" value="RAN BINDING PROTEIN 9-RELATED"/>
    <property type="match status" value="1"/>
</dbReference>
<evidence type="ECO:0000256" key="1">
    <source>
        <dbReference type="SAM" id="MobiDB-lite"/>
    </source>
</evidence>
<evidence type="ECO:0000313" key="4">
    <source>
        <dbReference type="Proteomes" id="UP000006310"/>
    </source>
</evidence>
<dbReference type="AlphaFoldDB" id="J7R6L6"/>
<dbReference type="EMBL" id="HE978318">
    <property type="protein sequence ID" value="CCK70475.1"/>
    <property type="molecule type" value="Genomic_DNA"/>
</dbReference>
<dbReference type="GeneID" id="34526175"/>
<dbReference type="GO" id="GO:0043161">
    <property type="term" value="P:proteasome-mediated ubiquitin-dependent protein catabolic process"/>
    <property type="evidence" value="ECO:0007669"/>
    <property type="project" value="EnsemblFungi"/>
</dbReference>
<dbReference type="HOGENOM" id="CLU_055870_0_0_1"/>
<accession>J7R6L6</accession>
<dbReference type="KEGG" id="kng:KNAG_0E02140"/>
<dbReference type="eggNOG" id="KOG2659">
    <property type="taxonomic scope" value="Eukaryota"/>
</dbReference>
<dbReference type="SMART" id="SM00668">
    <property type="entry name" value="CTLH"/>
    <property type="match status" value="1"/>
</dbReference>
<dbReference type="InterPro" id="IPR013144">
    <property type="entry name" value="CRA_dom"/>
</dbReference>
<proteinExistence type="predicted"/>
<feature type="region of interest" description="Disordered" evidence="1">
    <location>
        <begin position="318"/>
        <end position="351"/>
    </location>
</feature>
<dbReference type="OMA" id="LWCWCEN"/>
<keyword evidence="4" id="KW-1185">Reference proteome</keyword>
<feature type="domain" description="CTLH" evidence="2">
    <location>
        <begin position="130"/>
        <end position="203"/>
    </location>
</feature>
<dbReference type="Pfam" id="PF10607">
    <property type="entry name" value="CTLH"/>
    <property type="match status" value="1"/>
</dbReference>
<feature type="compositionally biased region" description="Basic and acidic residues" evidence="1">
    <location>
        <begin position="326"/>
        <end position="337"/>
    </location>
</feature>
<dbReference type="GO" id="GO:0007089">
    <property type="term" value="P:traversing start control point of mitotic cell cycle"/>
    <property type="evidence" value="ECO:0007669"/>
    <property type="project" value="EnsemblFungi"/>
</dbReference>
<evidence type="ECO:0000313" key="3">
    <source>
        <dbReference type="EMBL" id="CCK70475.1"/>
    </source>
</evidence>
<dbReference type="Proteomes" id="UP000006310">
    <property type="component" value="Chromosome 5"/>
</dbReference>
<sequence>MVEICVMHTETRATEQMYSDVVQLHEGVNPDSENGKVFESKKWAERVLRDKLRGGGIADGYSGGGDGDGTGARSLLSGSGGVGQREKGVPLLLLNYFIVNSFERAAVRMAKELKICNSNADIAEFTCLFMIRERAVIRRKIKEGKILEAMQLIDSHFGVDILETQGGGGEGTVERGDGNDGDLQFKLLLLNLIEMIRERQTLDSQIQDSQADAEFIQTLITYSREKLALRASLNKSYMNELELTMTLLMFPRNTPVESLPEPLRNLFSISLRSKIANLINTKLLEVIELQVSNQSQFPNLIKINESLSTRVPHAFSQNVLLPGPTDETKKDTTEDAARSGGADTATTTTADPQYWRETKKLLFPQATNTEVDTKHFNSNARLIQVMKLWVWCENQLALNNIHVPTITE</sequence>
<dbReference type="InterPro" id="IPR024964">
    <property type="entry name" value="CTLH/CRA"/>
</dbReference>
<reference evidence="3 4" key="1">
    <citation type="journal article" date="2011" name="Proc. Natl. Acad. Sci. U.S.A.">
        <title>Evolutionary erosion of yeast sex chromosomes by mating-type switching accidents.</title>
        <authorList>
            <person name="Gordon J.L."/>
            <person name="Armisen D."/>
            <person name="Proux-Wera E."/>
            <person name="Oheigeartaigh S.S."/>
            <person name="Byrne K.P."/>
            <person name="Wolfe K.H."/>
        </authorList>
    </citation>
    <scope>NUCLEOTIDE SEQUENCE [LARGE SCALE GENOMIC DNA]</scope>
    <source>
        <strain evidence="4">ATCC MYA-139 / BCRC 22969 / CBS 8797 / CCRC 22969 / KCTC 17520 / NBRC 10181 / NCYC 3082</strain>
    </source>
</reference>
<name>J7R6L6_HUIN7</name>
<dbReference type="SMART" id="SM00757">
    <property type="entry name" value="CRA"/>
    <property type="match status" value="1"/>
</dbReference>
<dbReference type="GO" id="GO:0034657">
    <property type="term" value="C:GID complex"/>
    <property type="evidence" value="ECO:0007669"/>
    <property type="project" value="EnsemblFungi"/>
</dbReference>